<evidence type="ECO:0000313" key="2">
    <source>
        <dbReference type="Proteomes" id="UP000482209"/>
    </source>
</evidence>
<dbReference type="AlphaFoldDB" id="A0A6L5XXS7"/>
<comment type="caution">
    <text evidence="1">The sequence shown here is derived from an EMBL/GenBank/DDBJ whole genome shotgun (WGS) entry which is preliminary data.</text>
</comment>
<name>A0A6L5XXS7_9FIRM</name>
<gene>
    <name evidence="1" type="ORF">FYJ58_07270</name>
</gene>
<dbReference type="RefSeq" id="WP_154519086.1">
    <property type="nucleotide sequence ID" value="NZ_VUMT01000009.1"/>
</dbReference>
<protein>
    <submittedName>
        <fullName evidence="1">Uncharacterized protein</fullName>
    </submittedName>
</protein>
<accession>A0A6L5XXS7</accession>
<dbReference type="Proteomes" id="UP000482209">
    <property type="component" value="Unassembled WGS sequence"/>
</dbReference>
<organism evidence="1 2">
    <name type="scientific">Velocimicrobium porci</name>
    <dbReference type="NCBI Taxonomy" id="2606634"/>
    <lineage>
        <taxon>Bacteria</taxon>
        <taxon>Bacillati</taxon>
        <taxon>Bacillota</taxon>
        <taxon>Clostridia</taxon>
        <taxon>Lachnospirales</taxon>
        <taxon>Lachnospiraceae</taxon>
        <taxon>Velocimicrobium</taxon>
    </lineage>
</organism>
<proteinExistence type="predicted"/>
<dbReference type="EMBL" id="VUMT01000009">
    <property type="protein sequence ID" value="MSS63676.1"/>
    <property type="molecule type" value="Genomic_DNA"/>
</dbReference>
<keyword evidence="2" id="KW-1185">Reference proteome</keyword>
<sequence>MLLYSKLFALFDKYNIKQVDLKPYIGNETLRKLKLFNTYRKGRDSSFCYGITLEEINKQLLESAETPKIINSKGKEVNHPYVNRTIDSRTFDEICRWLTNLIREKEGNPSILIQPDDIMEYVEDTPEVLEVTKSKKQISD</sequence>
<evidence type="ECO:0000313" key="1">
    <source>
        <dbReference type="EMBL" id="MSS63676.1"/>
    </source>
</evidence>
<reference evidence="1 2" key="1">
    <citation type="submission" date="2019-08" db="EMBL/GenBank/DDBJ databases">
        <title>In-depth cultivation of the pig gut microbiome towards novel bacterial diversity and tailored functional studies.</title>
        <authorList>
            <person name="Wylensek D."/>
            <person name="Hitch T.C.A."/>
            <person name="Clavel T."/>
        </authorList>
    </citation>
    <scope>NUCLEOTIDE SEQUENCE [LARGE SCALE GENOMIC DNA]</scope>
    <source>
        <strain evidence="1 2">WCA-693-APC-MOT-I</strain>
    </source>
</reference>